<reference evidence="2 3" key="1">
    <citation type="submission" date="2021-06" db="EMBL/GenBank/DDBJ databases">
        <authorList>
            <person name="Palmer J.M."/>
        </authorList>
    </citation>
    <scope>NUCLEOTIDE SEQUENCE [LARGE SCALE GENOMIC DNA]</scope>
    <source>
        <strain evidence="2 3">MEX-2019</strain>
        <tissue evidence="2">Muscle</tissue>
    </source>
</reference>
<dbReference type="AlphaFoldDB" id="A0AAV9S2P5"/>
<sequence>MYVLCTLAVLTLHSLLRKRLNSELDGTAEAAEKEERLEDGGISKGRRRRAGAVMAEERQGGMENVSTSGRRVQVKGLSQITDATS</sequence>
<accession>A0AAV9S2P5</accession>
<dbReference type="Proteomes" id="UP001311232">
    <property type="component" value="Unassembled WGS sequence"/>
</dbReference>
<organism evidence="2 3">
    <name type="scientific">Crenichthys baileyi</name>
    <name type="common">White River springfish</name>
    <dbReference type="NCBI Taxonomy" id="28760"/>
    <lineage>
        <taxon>Eukaryota</taxon>
        <taxon>Metazoa</taxon>
        <taxon>Chordata</taxon>
        <taxon>Craniata</taxon>
        <taxon>Vertebrata</taxon>
        <taxon>Euteleostomi</taxon>
        <taxon>Actinopterygii</taxon>
        <taxon>Neopterygii</taxon>
        <taxon>Teleostei</taxon>
        <taxon>Neoteleostei</taxon>
        <taxon>Acanthomorphata</taxon>
        <taxon>Ovalentaria</taxon>
        <taxon>Atherinomorphae</taxon>
        <taxon>Cyprinodontiformes</taxon>
        <taxon>Goodeidae</taxon>
        <taxon>Crenichthys</taxon>
    </lineage>
</organism>
<dbReference type="EMBL" id="JAHHUM010000991">
    <property type="protein sequence ID" value="KAK5615212.1"/>
    <property type="molecule type" value="Genomic_DNA"/>
</dbReference>
<protein>
    <submittedName>
        <fullName evidence="2">Uncharacterized protein</fullName>
    </submittedName>
</protein>
<evidence type="ECO:0000256" key="1">
    <source>
        <dbReference type="SAM" id="MobiDB-lite"/>
    </source>
</evidence>
<evidence type="ECO:0000313" key="2">
    <source>
        <dbReference type="EMBL" id="KAK5615212.1"/>
    </source>
</evidence>
<gene>
    <name evidence="2" type="ORF">CRENBAI_004380</name>
</gene>
<feature type="compositionally biased region" description="Basic and acidic residues" evidence="1">
    <location>
        <begin position="30"/>
        <end position="41"/>
    </location>
</feature>
<keyword evidence="3" id="KW-1185">Reference proteome</keyword>
<comment type="caution">
    <text evidence="2">The sequence shown here is derived from an EMBL/GenBank/DDBJ whole genome shotgun (WGS) entry which is preliminary data.</text>
</comment>
<proteinExistence type="predicted"/>
<evidence type="ECO:0000313" key="3">
    <source>
        <dbReference type="Proteomes" id="UP001311232"/>
    </source>
</evidence>
<name>A0AAV9S2P5_9TELE</name>
<feature type="region of interest" description="Disordered" evidence="1">
    <location>
        <begin position="23"/>
        <end position="69"/>
    </location>
</feature>